<keyword evidence="3" id="KW-1185">Reference proteome</keyword>
<dbReference type="Gene3D" id="3.10.180.10">
    <property type="entry name" value="2,3-Dihydroxybiphenyl 1,2-Dioxygenase, domain 1"/>
    <property type="match status" value="1"/>
</dbReference>
<evidence type="ECO:0000313" key="3">
    <source>
        <dbReference type="Proteomes" id="UP000001977"/>
    </source>
</evidence>
<dbReference type="STRING" id="360910.BAV0035"/>
<dbReference type="InterPro" id="IPR004360">
    <property type="entry name" value="Glyas_Fos-R_dOase_dom"/>
</dbReference>
<dbReference type="PROSITE" id="PS51819">
    <property type="entry name" value="VOC"/>
    <property type="match status" value="1"/>
</dbReference>
<dbReference type="Pfam" id="PF00903">
    <property type="entry name" value="Glyoxalase"/>
    <property type="match status" value="1"/>
</dbReference>
<keyword evidence="2" id="KW-0223">Dioxygenase</keyword>
<accession>Q2L2A9</accession>
<dbReference type="AlphaFoldDB" id="Q2L2A9"/>
<feature type="domain" description="VOC" evidence="1">
    <location>
        <begin position="16"/>
        <end position="136"/>
    </location>
</feature>
<dbReference type="EMBL" id="AM167904">
    <property type="protein sequence ID" value="CAJ47619.1"/>
    <property type="molecule type" value="Genomic_DNA"/>
</dbReference>
<dbReference type="InterPro" id="IPR029068">
    <property type="entry name" value="Glyas_Bleomycin-R_OHBP_Dase"/>
</dbReference>
<organism evidence="2 3">
    <name type="scientific">Bordetella avium (strain 197N)</name>
    <dbReference type="NCBI Taxonomy" id="360910"/>
    <lineage>
        <taxon>Bacteria</taxon>
        <taxon>Pseudomonadati</taxon>
        <taxon>Pseudomonadota</taxon>
        <taxon>Betaproteobacteria</taxon>
        <taxon>Burkholderiales</taxon>
        <taxon>Alcaligenaceae</taxon>
        <taxon>Bordetella</taxon>
    </lineage>
</organism>
<proteinExistence type="predicted"/>
<reference evidence="2 3" key="1">
    <citation type="journal article" date="2006" name="J. Bacteriol.">
        <title>Comparison of the genome sequence of the poultry pathogen Bordetella avium with those of B. bronchiseptica, B. pertussis, and B. parapertussis reveals extensive diversity in surface structures associated with host interaction.</title>
        <authorList>
            <person name="Sebaihia M."/>
            <person name="Preston A."/>
            <person name="Maskell D.J."/>
            <person name="Kuzmiak H."/>
            <person name="Connell T.D."/>
            <person name="King N.D."/>
            <person name="Orndorff P.E."/>
            <person name="Miyamoto D.M."/>
            <person name="Thomson N.R."/>
            <person name="Harris D."/>
            <person name="Goble A."/>
            <person name="Lord A."/>
            <person name="Murphy L."/>
            <person name="Quail M.A."/>
            <person name="Rutter S."/>
            <person name="Squares R."/>
            <person name="Squares S."/>
            <person name="Woodward J."/>
            <person name="Parkhill J."/>
            <person name="Temple L.M."/>
        </authorList>
    </citation>
    <scope>NUCLEOTIDE SEQUENCE [LARGE SCALE GENOMIC DNA]</scope>
    <source>
        <strain evidence="2 3">197N</strain>
    </source>
</reference>
<sequence length="194" mass="22413">MMVFYQMIGTKTLEVKFSHFGFHVYDLEAMADFYKAVLQFTETDRGALGAIQLIFLSRDPDTHHQLALLTGRPEDVHTFNPINQISFQVPDLANLRQVHERALAAGANDMQATTHGNAVSLYFRDPEGNRIEVFMDTPWYCYQPLREAIDFDTSDEHVMAQAEAIAKRTPRFMPREEWRAKIQARMDRDQGRTD</sequence>
<protein>
    <submittedName>
        <fullName evidence="2">Dioxygenase</fullName>
    </submittedName>
</protein>
<dbReference type="GO" id="GO:0051213">
    <property type="term" value="F:dioxygenase activity"/>
    <property type="evidence" value="ECO:0007669"/>
    <property type="project" value="UniProtKB-KW"/>
</dbReference>
<dbReference type="Proteomes" id="UP000001977">
    <property type="component" value="Chromosome"/>
</dbReference>
<keyword evidence="2" id="KW-0560">Oxidoreductase</keyword>
<dbReference type="eggNOG" id="COG0346">
    <property type="taxonomic scope" value="Bacteria"/>
</dbReference>
<dbReference type="HOGENOM" id="CLU_121960_0_0_4"/>
<name>Q2L2A9_BORA1</name>
<dbReference type="SUPFAM" id="SSF54593">
    <property type="entry name" value="Glyoxalase/Bleomycin resistance protein/Dihydroxybiphenyl dioxygenase"/>
    <property type="match status" value="1"/>
</dbReference>
<dbReference type="KEGG" id="bav:BAV0035"/>
<gene>
    <name evidence="2" type="ordered locus">BAV0035</name>
</gene>
<dbReference type="InterPro" id="IPR037523">
    <property type="entry name" value="VOC_core"/>
</dbReference>
<evidence type="ECO:0000259" key="1">
    <source>
        <dbReference type="PROSITE" id="PS51819"/>
    </source>
</evidence>
<evidence type="ECO:0000313" key="2">
    <source>
        <dbReference type="EMBL" id="CAJ47619.1"/>
    </source>
</evidence>